<feature type="coiled-coil region" evidence="1">
    <location>
        <begin position="134"/>
        <end position="161"/>
    </location>
</feature>
<evidence type="ECO:0000256" key="1">
    <source>
        <dbReference type="SAM" id="Coils"/>
    </source>
</evidence>
<dbReference type="Proteomes" id="UP000189137">
    <property type="component" value="Unassembled WGS sequence"/>
</dbReference>
<dbReference type="InterPro" id="IPR003497">
    <property type="entry name" value="BRO_N_domain"/>
</dbReference>
<sequence length="268" mass="31831">MENEKRNEVFSNEELGVNVRTISYEDGSIGINAEDTAIGFGWCKVEKKGEKEYKSVRWKRMNEFSKEFGFDHKWSKDDYIPESLFYMLGMKAKNEAALKFQKWLAIDVIPTIRKHGAYMTDTKIEEILSNPDTIIKLATELKEKREKIKQLETEVVHKEDVIIGLVEDISLAEKRQRINQIVKYKAEPKNFSKRWNLLYDEFEKKYHLDLKRRINNCDIKPKIKNKIDYIDREMSMIPQLYEIACKLFENDVEELKNEWISVIEEKVC</sequence>
<feature type="domain" description="Bro-N" evidence="2">
    <location>
        <begin position="1"/>
        <end position="116"/>
    </location>
</feature>
<reference evidence="3 4" key="1">
    <citation type="submission" date="2017-02" db="EMBL/GenBank/DDBJ databases">
        <authorList>
            <consortium name="Pathogen Informatics"/>
        </authorList>
    </citation>
    <scope>NUCLEOTIDE SEQUENCE [LARGE SCALE GENOMIC DNA]</scope>
    <source>
        <strain evidence="3 4">VRECD0157</strain>
    </source>
</reference>
<evidence type="ECO:0000313" key="3">
    <source>
        <dbReference type="EMBL" id="SJT00967.1"/>
    </source>
</evidence>
<dbReference type="SMART" id="SM01040">
    <property type="entry name" value="Bro-N"/>
    <property type="match status" value="1"/>
</dbReference>
<evidence type="ECO:0000259" key="2">
    <source>
        <dbReference type="PROSITE" id="PS51750"/>
    </source>
</evidence>
<gene>
    <name evidence="3" type="ORF">SAMEA3375112_03419</name>
</gene>
<organism evidence="3 4">
    <name type="scientific">Clostridioides difficile</name>
    <name type="common">Peptoclostridium difficile</name>
    <dbReference type="NCBI Taxonomy" id="1496"/>
    <lineage>
        <taxon>Bacteria</taxon>
        <taxon>Bacillati</taxon>
        <taxon>Bacillota</taxon>
        <taxon>Clostridia</taxon>
        <taxon>Peptostreptococcales</taxon>
        <taxon>Peptostreptococcaceae</taxon>
        <taxon>Clostridioides</taxon>
    </lineage>
</organism>
<dbReference type="RefSeq" id="WP_021394606.1">
    <property type="nucleotide sequence ID" value="NZ_CAADAQ010000012.1"/>
</dbReference>
<name>A0A9X8RLQ1_CLODI</name>
<protein>
    <submittedName>
        <fullName evidence="3">Uncharacterized phage-encoded protein</fullName>
    </submittedName>
</protein>
<comment type="caution">
    <text evidence="3">The sequence shown here is derived from an EMBL/GenBank/DDBJ whole genome shotgun (WGS) entry which is preliminary data.</text>
</comment>
<dbReference type="AlphaFoldDB" id="A0A9X8RLQ1"/>
<evidence type="ECO:0000313" key="4">
    <source>
        <dbReference type="Proteomes" id="UP000189137"/>
    </source>
</evidence>
<accession>A0A9X8RLQ1</accession>
<dbReference type="PROSITE" id="PS51750">
    <property type="entry name" value="BRO_N"/>
    <property type="match status" value="1"/>
</dbReference>
<dbReference type="EMBL" id="FUPS01000014">
    <property type="protein sequence ID" value="SJT00967.1"/>
    <property type="molecule type" value="Genomic_DNA"/>
</dbReference>
<proteinExistence type="predicted"/>
<keyword evidence="1" id="KW-0175">Coiled coil</keyword>